<dbReference type="Pfam" id="PF07818">
    <property type="entry name" value="HCNGP"/>
    <property type="match status" value="1"/>
</dbReference>
<sequence length="264" mass="28430">MGGKRKAFAGLIAGYGSDEDDEEEEEGGLLGVNYGDDGDASPEDSGDANEGRVALISDEVPTTPAGPAVPLGPVLPGGVAPEVSEEVEDRPPTLAQRFFPDVEIPPKPEGECEEVLRLKINRYLELRAMGRSINAELRKLKDYRNPDFLNKIVTFFKIEEFHTLFPPEICDPTGYDPSDYYDQLAEEQRKAALKRAETQAKRAKIDFAPAAGTAATSARPSVQRIDGARPAAPAANSAAVLQAQAYAATQAAARVSSKPSKWDK</sequence>
<accession>A0AAE0KY56</accession>
<dbReference type="AlphaFoldDB" id="A0AAE0KY56"/>
<feature type="compositionally biased region" description="Acidic residues" evidence="1">
    <location>
        <begin position="17"/>
        <end position="27"/>
    </location>
</feature>
<keyword evidence="3" id="KW-1185">Reference proteome</keyword>
<dbReference type="PANTHER" id="PTHR13464:SF0">
    <property type="entry name" value="SAP30-BINDING PROTEIN"/>
    <property type="match status" value="1"/>
</dbReference>
<dbReference type="InterPro" id="IPR012479">
    <property type="entry name" value="SAP30BP"/>
</dbReference>
<dbReference type="Proteomes" id="UP001190700">
    <property type="component" value="Unassembled WGS sequence"/>
</dbReference>
<evidence type="ECO:0000313" key="2">
    <source>
        <dbReference type="EMBL" id="KAK3264962.1"/>
    </source>
</evidence>
<gene>
    <name evidence="2" type="ORF">CYMTET_26331</name>
</gene>
<feature type="region of interest" description="Disordered" evidence="1">
    <location>
        <begin position="1"/>
        <end position="74"/>
    </location>
</feature>
<evidence type="ECO:0008006" key="4">
    <source>
        <dbReference type="Google" id="ProtNLM"/>
    </source>
</evidence>
<dbReference type="EMBL" id="LGRX02014237">
    <property type="protein sequence ID" value="KAK3264962.1"/>
    <property type="molecule type" value="Genomic_DNA"/>
</dbReference>
<dbReference type="GO" id="GO:0005634">
    <property type="term" value="C:nucleus"/>
    <property type="evidence" value="ECO:0007669"/>
    <property type="project" value="TreeGrafter"/>
</dbReference>
<dbReference type="GO" id="GO:0006355">
    <property type="term" value="P:regulation of DNA-templated transcription"/>
    <property type="evidence" value="ECO:0007669"/>
    <property type="project" value="InterPro"/>
</dbReference>
<evidence type="ECO:0000313" key="3">
    <source>
        <dbReference type="Proteomes" id="UP001190700"/>
    </source>
</evidence>
<reference evidence="2 3" key="1">
    <citation type="journal article" date="2015" name="Genome Biol. Evol.">
        <title>Comparative Genomics of a Bacterivorous Green Alga Reveals Evolutionary Causalities and Consequences of Phago-Mixotrophic Mode of Nutrition.</title>
        <authorList>
            <person name="Burns J.A."/>
            <person name="Paasch A."/>
            <person name="Narechania A."/>
            <person name="Kim E."/>
        </authorList>
    </citation>
    <scope>NUCLEOTIDE SEQUENCE [LARGE SCALE GENOMIC DNA]</scope>
    <source>
        <strain evidence="2 3">PLY_AMNH</strain>
    </source>
</reference>
<comment type="caution">
    <text evidence="2">The sequence shown here is derived from an EMBL/GenBank/DDBJ whole genome shotgun (WGS) entry which is preliminary data.</text>
</comment>
<evidence type="ECO:0000256" key="1">
    <source>
        <dbReference type="SAM" id="MobiDB-lite"/>
    </source>
</evidence>
<dbReference type="PANTHER" id="PTHR13464">
    <property type="entry name" value="TRANSCRIPTIONAL REGULATOR PROTEIN HCNGP"/>
    <property type="match status" value="1"/>
</dbReference>
<proteinExistence type="predicted"/>
<protein>
    <recommendedName>
        <fullName evidence="4">SAP30-binding protein</fullName>
    </recommendedName>
</protein>
<name>A0AAE0KY56_9CHLO</name>
<feature type="compositionally biased region" description="Acidic residues" evidence="1">
    <location>
        <begin position="36"/>
        <end position="47"/>
    </location>
</feature>
<feature type="compositionally biased region" description="Low complexity" evidence="1">
    <location>
        <begin position="60"/>
        <end position="74"/>
    </location>
</feature>
<organism evidence="2 3">
    <name type="scientific">Cymbomonas tetramitiformis</name>
    <dbReference type="NCBI Taxonomy" id="36881"/>
    <lineage>
        <taxon>Eukaryota</taxon>
        <taxon>Viridiplantae</taxon>
        <taxon>Chlorophyta</taxon>
        <taxon>Pyramimonadophyceae</taxon>
        <taxon>Pyramimonadales</taxon>
        <taxon>Pyramimonadaceae</taxon>
        <taxon>Cymbomonas</taxon>
    </lineage>
</organism>